<accession>A0A2T3AHA7</accession>
<organism evidence="6 7">
    <name type="scientific">Coniella lustricola</name>
    <dbReference type="NCBI Taxonomy" id="2025994"/>
    <lineage>
        <taxon>Eukaryota</taxon>
        <taxon>Fungi</taxon>
        <taxon>Dikarya</taxon>
        <taxon>Ascomycota</taxon>
        <taxon>Pezizomycotina</taxon>
        <taxon>Sordariomycetes</taxon>
        <taxon>Sordariomycetidae</taxon>
        <taxon>Diaporthales</taxon>
        <taxon>Schizoparmaceae</taxon>
        <taxon>Coniella</taxon>
    </lineage>
</organism>
<dbReference type="Pfam" id="PF08573">
    <property type="entry name" value="SAE2"/>
    <property type="match status" value="1"/>
</dbReference>
<evidence type="ECO:0000256" key="4">
    <source>
        <dbReference type="SAM" id="MobiDB-lite"/>
    </source>
</evidence>
<dbReference type="GO" id="GO:0005634">
    <property type="term" value="C:nucleus"/>
    <property type="evidence" value="ECO:0007669"/>
    <property type="project" value="UniProtKB-SubCell"/>
</dbReference>
<gene>
    <name evidence="6" type="ORF">BD289DRAFT_425374</name>
</gene>
<feature type="region of interest" description="Disordered" evidence="4">
    <location>
        <begin position="246"/>
        <end position="371"/>
    </location>
</feature>
<dbReference type="InterPro" id="IPR013882">
    <property type="entry name" value="Ctp1_C"/>
</dbReference>
<dbReference type="InParanoid" id="A0A2T3AHA7"/>
<dbReference type="Proteomes" id="UP000241462">
    <property type="component" value="Unassembled WGS sequence"/>
</dbReference>
<keyword evidence="6" id="KW-0540">Nuclease</keyword>
<keyword evidence="3" id="KW-0539">Nucleus</keyword>
<keyword evidence="6" id="KW-0255">Endonuclease</keyword>
<evidence type="ECO:0000256" key="1">
    <source>
        <dbReference type="ARBA" id="ARBA00004123"/>
    </source>
</evidence>
<evidence type="ECO:0000313" key="6">
    <source>
        <dbReference type="EMBL" id="PSR97656.1"/>
    </source>
</evidence>
<keyword evidence="2" id="KW-0227">DNA damage</keyword>
<dbReference type="PANTHER" id="PTHR15107">
    <property type="entry name" value="RETINOBLASTOMA BINDING PROTEIN 8"/>
    <property type="match status" value="1"/>
</dbReference>
<dbReference type="STRING" id="2025994.A0A2T3AHA7"/>
<dbReference type="GO" id="GO:0003684">
    <property type="term" value="F:damaged DNA binding"/>
    <property type="evidence" value="ECO:0007669"/>
    <property type="project" value="TreeGrafter"/>
</dbReference>
<feature type="region of interest" description="Disordered" evidence="4">
    <location>
        <begin position="73"/>
        <end position="128"/>
    </location>
</feature>
<dbReference type="EMBL" id="KZ678389">
    <property type="protein sequence ID" value="PSR97656.1"/>
    <property type="molecule type" value="Genomic_DNA"/>
</dbReference>
<dbReference type="OrthoDB" id="5801062at2759"/>
<dbReference type="GO" id="GO:0010792">
    <property type="term" value="P:DNA double-strand break processing involved in repair via single-strand annealing"/>
    <property type="evidence" value="ECO:0007669"/>
    <property type="project" value="TreeGrafter"/>
</dbReference>
<keyword evidence="7" id="KW-1185">Reference proteome</keyword>
<evidence type="ECO:0000259" key="5">
    <source>
        <dbReference type="Pfam" id="PF08573"/>
    </source>
</evidence>
<reference evidence="6 7" key="1">
    <citation type="journal article" date="2018" name="Mycol. Prog.">
        <title>Coniella lustricola, a new species from submerged detritus.</title>
        <authorList>
            <person name="Raudabaugh D.B."/>
            <person name="Iturriaga T."/>
            <person name="Carver A."/>
            <person name="Mondo S."/>
            <person name="Pangilinan J."/>
            <person name="Lipzen A."/>
            <person name="He G."/>
            <person name="Amirebrahimi M."/>
            <person name="Grigoriev I.V."/>
            <person name="Miller A.N."/>
        </authorList>
    </citation>
    <scope>NUCLEOTIDE SEQUENCE [LARGE SCALE GENOMIC DNA]</scope>
    <source>
        <strain evidence="6 7">B22-T-1</strain>
    </source>
</reference>
<feature type="domain" description="DNA endonuclease activator Ctp1 C-terminal" evidence="5">
    <location>
        <begin position="602"/>
        <end position="714"/>
    </location>
</feature>
<feature type="compositionally biased region" description="Basic and acidic residues" evidence="4">
    <location>
        <begin position="358"/>
        <end position="371"/>
    </location>
</feature>
<evidence type="ECO:0000256" key="3">
    <source>
        <dbReference type="ARBA" id="ARBA00023242"/>
    </source>
</evidence>
<evidence type="ECO:0000313" key="7">
    <source>
        <dbReference type="Proteomes" id="UP000241462"/>
    </source>
</evidence>
<dbReference type="AlphaFoldDB" id="A0A2T3AHA7"/>
<dbReference type="GO" id="GO:0004519">
    <property type="term" value="F:endonuclease activity"/>
    <property type="evidence" value="ECO:0007669"/>
    <property type="project" value="UniProtKB-KW"/>
</dbReference>
<dbReference type="PANTHER" id="PTHR15107:SF0">
    <property type="entry name" value="DNA ENDONUCLEASE ACTIVATOR CTP1 C-TERMINAL DOMAIN-CONTAINING PROTEIN"/>
    <property type="match status" value="1"/>
</dbReference>
<comment type="subcellular location">
    <subcellularLocation>
        <location evidence="1">Nucleus</location>
    </subcellularLocation>
</comment>
<proteinExistence type="predicted"/>
<protein>
    <submittedName>
        <fullName evidence="6">DNA repair protein endonuclease SAE2/CtIP C-terminus-domain-containing protein</fullName>
    </submittedName>
</protein>
<sequence>MSTWLNNGRAALFDALTNVCDNVDRHVMTEMREKHDEHHRLRAEIEALKSQATPLALLRQENENLKAEIQRLRAEKKQNSTGSRAVLGELSTNTGSANSRERNSPKKTSASDAAKAVKTHQPATSEIAKIRQKVDDLRDKLRDRNGIIDKWAKYADGQDKIIQKLRTELQTYRKVFDVANTAHKRRQASLTVENGAANLTASDNPSLVRINEQNRLPLLDALTKPPMTPLQKHELTAATILDHENDITADSGGESSVRGERVPEIELPPLQRFRTAKKSTVLDHEPSSDGPVFVSAKSVAKRKRDNEGLKGRRAQRIKSEHSSSPDRSGGGSPEASHGESIDFEEEVRVPTPRKRKSLLQDDFKTPVTDPDRTLIGRSAGWSAQETLGLSMSANRSCTLSPGYLDSSTPSSITSALCDTVQHLQRQQGAAHASERTRRKGHVPSLALGVMDLAEDGENGPAELQKSSVKGRLDALLNSRSVKTPVAIGHAKAVNDRISRAEQPSFPAQNMLQWHAGPDMTLGSMQAWQEVVRQEDPKSVQKNATKPISELAPRTPSILREDMPRGRATLGEEKLLRERPVETLRPEDFKPNPKYNDGVPFIYDEVVRGKDARAELSGCIDLNCCGKTFRQFAEAERKTVGPSLTTRAEDISLMEKYLGDQAWQLGTMSREEKEATWLLAKTWELANKHGRHRQRYSRMPTPPGFWKVDFPSTQERAEERKQAEKIREALTQVRYREAMRCGGAWLFRDEDPR</sequence>
<evidence type="ECO:0000256" key="2">
    <source>
        <dbReference type="ARBA" id="ARBA00022763"/>
    </source>
</evidence>
<name>A0A2T3AHA7_9PEZI</name>
<dbReference type="InterPro" id="IPR033316">
    <property type="entry name" value="RBBP8-like"/>
</dbReference>
<keyword evidence="6" id="KW-0378">Hydrolase</keyword>